<keyword evidence="2" id="KW-1133">Transmembrane helix</keyword>
<accession>A0A1N7LRY6</accession>
<organism evidence="3 4">
    <name type="scientific">Insolitispirillum peregrinum</name>
    <dbReference type="NCBI Taxonomy" id="80876"/>
    <lineage>
        <taxon>Bacteria</taxon>
        <taxon>Pseudomonadati</taxon>
        <taxon>Pseudomonadota</taxon>
        <taxon>Alphaproteobacteria</taxon>
        <taxon>Rhodospirillales</taxon>
        <taxon>Novispirillaceae</taxon>
        <taxon>Insolitispirillum</taxon>
    </lineage>
</organism>
<dbReference type="RefSeq" id="WP_076400235.1">
    <property type="nucleotide sequence ID" value="NZ_FTOA01000003.1"/>
</dbReference>
<feature type="coiled-coil region" evidence="1">
    <location>
        <begin position="12"/>
        <end position="46"/>
    </location>
</feature>
<evidence type="ECO:0008006" key="5">
    <source>
        <dbReference type="Google" id="ProtNLM"/>
    </source>
</evidence>
<gene>
    <name evidence="3" type="ORF">SAMN05421779_103517</name>
</gene>
<evidence type="ECO:0000256" key="2">
    <source>
        <dbReference type="SAM" id="Phobius"/>
    </source>
</evidence>
<dbReference type="Proteomes" id="UP000185678">
    <property type="component" value="Unassembled WGS sequence"/>
</dbReference>
<evidence type="ECO:0000256" key="1">
    <source>
        <dbReference type="SAM" id="Coils"/>
    </source>
</evidence>
<feature type="transmembrane region" description="Helical" evidence="2">
    <location>
        <begin position="67"/>
        <end position="85"/>
    </location>
</feature>
<dbReference type="STRING" id="80876.SAMN05421779_103517"/>
<proteinExistence type="predicted"/>
<keyword evidence="4" id="KW-1185">Reference proteome</keyword>
<name>A0A1N7LRY6_9PROT</name>
<reference evidence="3 4" key="1">
    <citation type="submission" date="2017-01" db="EMBL/GenBank/DDBJ databases">
        <authorList>
            <person name="Mah S.A."/>
            <person name="Swanson W.J."/>
            <person name="Moy G.W."/>
            <person name="Vacquier V.D."/>
        </authorList>
    </citation>
    <scope>NUCLEOTIDE SEQUENCE [LARGE SCALE GENOMIC DNA]</scope>
    <source>
        <strain evidence="3 4">DSM 11589</strain>
    </source>
</reference>
<keyword evidence="1" id="KW-0175">Coiled coil</keyword>
<sequence>MSDDINTRLGRLEATTERVADALERLTRLEEQRASDRDSLRDLHKRLAVIEHTVREAAPVSAGIRKILWALVAAVVSAAVAAIAVKVQG</sequence>
<dbReference type="AlphaFoldDB" id="A0A1N7LRY6"/>
<keyword evidence="2" id="KW-0812">Transmembrane</keyword>
<keyword evidence="2" id="KW-0472">Membrane</keyword>
<dbReference type="EMBL" id="FTOA01000003">
    <property type="protein sequence ID" value="SIS76532.1"/>
    <property type="molecule type" value="Genomic_DNA"/>
</dbReference>
<evidence type="ECO:0000313" key="4">
    <source>
        <dbReference type="Proteomes" id="UP000185678"/>
    </source>
</evidence>
<evidence type="ECO:0000313" key="3">
    <source>
        <dbReference type="EMBL" id="SIS76532.1"/>
    </source>
</evidence>
<protein>
    <recommendedName>
        <fullName evidence="5">Haemolysin XhlA</fullName>
    </recommendedName>
</protein>